<keyword evidence="8" id="KW-1185">Reference proteome</keyword>
<comment type="catalytic activity">
    <reaction evidence="5">
        <text>N(6)-[(R)-lipoyl]-L-lysyl-[protein] + pyruvate + H(+) = N(6)-[(R)-S(8)-acetyldihydrolipoyl]-L-lysyl-[protein] + CO2</text>
        <dbReference type="Rhea" id="RHEA:19189"/>
        <dbReference type="Rhea" id="RHEA-COMP:10474"/>
        <dbReference type="Rhea" id="RHEA-COMP:10478"/>
        <dbReference type="ChEBI" id="CHEBI:15361"/>
        <dbReference type="ChEBI" id="CHEBI:15378"/>
        <dbReference type="ChEBI" id="CHEBI:16526"/>
        <dbReference type="ChEBI" id="CHEBI:83099"/>
        <dbReference type="ChEBI" id="CHEBI:83111"/>
        <dbReference type="EC" id="1.2.4.1"/>
    </reaction>
</comment>
<dbReference type="EMBL" id="PQFF01000020">
    <property type="protein sequence ID" value="RHZ88531.1"/>
    <property type="molecule type" value="Genomic_DNA"/>
</dbReference>
<gene>
    <name evidence="7" type="ORF">Glove_22g128</name>
</gene>
<dbReference type="PANTHER" id="PTHR11516">
    <property type="entry name" value="PYRUVATE DEHYDROGENASE E1 COMPONENT, ALPHA SUBUNIT BACTERIAL AND ORGANELLAR"/>
    <property type="match status" value="1"/>
</dbReference>
<dbReference type="Proteomes" id="UP000266861">
    <property type="component" value="Unassembled WGS sequence"/>
</dbReference>
<dbReference type="EC" id="1.2.4.1" evidence="5"/>
<dbReference type="GO" id="GO:0006086">
    <property type="term" value="P:pyruvate decarboxylation to acetyl-CoA"/>
    <property type="evidence" value="ECO:0007669"/>
    <property type="project" value="InterPro"/>
</dbReference>
<comment type="cofactor">
    <cofactor evidence="1 5">
        <name>thiamine diphosphate</name>
        <dbReference type="ChEBI" id="CHEBI:58937"/>
    </cofactor>
</comment>
<dbReference type="PANTHER" id="PTHR11516:SF60">
    <property type="entry name" value="PYRUVATE DEHYDROGENASE E1 COMPONENT SUBUNIT ALPHA"/>
    <property type="match status" value="1"/>
</dbReference>
<dbReference type="NCBIfam" id="TIGR03182">
    <property type="entry name" value="PDH_E1_alph_y"/>
    <property type="match status" value="1"/>
</dbReference>
<reference evidence="7 8" key="1">
    <citation type="submission" date="2018-08" db="EMBL/GenBank/DDBJ databases">
        <title>Genome and evolution of the arbuscular mycorrhizal fungus Diversispora epigaea (formerly Glomus versiforme) and its bacterial endosymbionts.</title>
        <authorList>
            <person name="Sun X."/>
            <person name="Fei Z."/>
            <person name="Harrison M."/>
        </authorList>
    </citation>
    <scope>NUCLEOTIDE SEQUENCE [LARGE SCALE GENOMIC DNA]</scope>
    <source>
        <strain evidence="7 8">IT104</strain>
    </source>
</reference>
<comment type="function">
    <text evidence="5">The pyruvate dehydrogenase complex catalyzes the overall conversion of pyruvate to acetyl-CoA and CO(2).</text>
</comment>
<evidence type="ECO:0000313" key="7">
    <source>
        <dbReference type="EMBL" id="RHZ88531.1"/>
    </source>
</evidence>
<dbReference type="SUPFAM" id="SSF52518">
    <property type="entry name" value="Thiamin diphosphate-binding fold (THDP-binding)"/>
    <property type="match status" value="1"/>
</dbReference>
<accession>A0A397JKS1</accession>
<evidence type="ECO:0000256" key="3">
    <source>
        <dbReference type="ARBA" id="ARBA00023052"/>
    </source>
</evidence>
<evidence type="ECO:0000259" key="6">
    <source>
        <dbReference type="Pfam" id="PF00676"/>
    </source>
</evidence>
<dbReference type="OrthoDB" id="10256198at2759"/>
<name>A0A397JKS1_9GLOM</name>
<keyword evidence="2 5" id="KW-0560">Oxidoreductase</keyword>
<keyword evidence="4 5" id="KW-0670">Pyruvate</keyword>
<evidence type="ECO:0000256" key="5">
    <source>
        <dbReference type="RuleBase" id="RU361139"/>
    </source>
</evidence>
<dbReference type="FunFam" id="3.40.50.970:FF:000013">
    <property type="entry name" value="Pyruvate dehydrogenase E1 component subunit alpha"/>
    <property type="match status" value="1"/>
</dbReference>
<dbReference type="GO" id="GO:0004739">
    <property type="term" value="F:pyruvate dehydrogenase (acetyl-transferring) activity"/>
    <property type="evidence" value="ECO:0007669"/>
    <property type="project" value="UniProtKB-UniRule"/>
</dbReference>
<evidence type="ECO:0000313" key="8">
    <source>
        <dbReference type="Proteomes" id="UP000266861"/>
    </source>
</evidence>
<dbReference type="InterPro" id="IPR017597">
    <property type="entry name" value="Pyrv_DH_E1_asu_subgrp-y"/>
</dbReference>
<comment type="caution">
    <text evidence="7">The sequence shown here is derived from an EMBL/GenBank/DDBJ whole genome shotgun (WGS) entry which is preliminary data.</text>
</comment>
<dbReference type="InterPro" id="IPR001017">
    <property type="entry name" value="DH_E1"/>
</dbReference>
<dbReference type="InterPro" id="IPR029061">
    <property type="entry name" value="THDP-binding"/>
</dbReference>
<evidence type="ECO:0000256" key="2">
    <source>
        <dbReference type="ARBA" id="ARBA00023002"/>
    </source>
</evidence>
<proteinExistence type="predicted"/>
<dbReference type="CDD" id="cd02000">
    <property type="entry name" value="TPP_E1_PDC_ADC_BCADC"/>
    <property type="match status" value="1"/>
</dbReference>
<evidence type="ECO:0000256" key="1">
    <source>
        <dbReference type="ARBA" id="ARBA00001964"/>
    </source>
</evidence>
<sequence>MSFRLSSLVRKTSCIPLANSLTNLTKTTKTIRINSWLTSRKFATATTSELIKYKLPENSFKAYECESPSLDIEITKEEIINMYRDMVLIRRMETTADGLYKSKMIKGFCHLCTGQEAACVGIEAAITRDDAIITAYRCHGYAMTRGALPRNIFAELTGKATGVSKGKGGSMHMFAKNFYGGNGIVGAQVPVGTGVAFAQKYLGTNNATFILYGDGAANQGQVFEAYNMAKLWDLPAIFVCENNLYGMGTSANRSSASTEYYKRAGYIPGIQINGMDVLAVKQGSKWAKDWTSSGKGPIVIELVTYRYGGHSMSDPGTTYRTREEIKHMRSTNDPITGLRLRILDLELLTETDLKQIEKDVRSIIDKAAQEAQNDPIPDDSELYTDVYAKGSEIPIIRGCEREEFRVFSNQ</sequence>
<dbReference type="STRING" id="1348612.A0A397JKS1"/>
<dbReference type="InterPro" id="IPR050642">
    <property type="entry name" value="PDH_E1_Alpha_Subunit"/>
</dbReference>
<keyword evidence="3 5" id="KW-0786">Thiamine pyrophosphate</keyword>
<feature type="domain" description="Dehydrogenase E1 component" evidence="6">
    <location>
        <begin position="84"/>
        <end position="378"/>
    </location>
</feature>
<organism evidence="7 8">
    <name type="scientific">Diversispora epigaea</name>
    <dbReference type="NCBI Taxonomy" id="1348612"/>
    <lineage>
        <taxon>Eukaryota</taxon>
        <taxon>Fungi</taxon>
        <taxon>Fungi incertae sedis</taxon>
        <taxon>Mucoromycota</taxon>
        <taxon>Glomeromycotina</taxon>
        <taxon>Glomeromycetes</taxon>
        <taxon>Diversisporales</taxon>
        <taxon>Diversisporaceae</taxon>
        <taxon>Diversispora</taxon>
    </lineage>
</organism>
<protein>
    <recommendedName>
        <fullName evidence="5">Pyruvate dehydrogenase E1 component subunit alpha</fullName>
        <ecNumber evidence="5">1.2.4.1</ecNumber>
    </recommendedName>
</protein>
<dbReference type="Pfam" id="PF00676">
    <property type="entry name" value="E1_dh"/>
    <property type="match status" value="1"/>
</dbReference>
<dbReference type="Gene3D" id="3.40.50.970">
    <property type="match status" value="1"/>
</dbReference>
<dbReference type="AlphaFoldDB" id="A0A397JKS1"/>
<evidence type="ECO:0000256" key="4">
    <source>
        <dbReference type="ARBA" id="ARBA00023317"/>
    </source>
</evidence>